<feature type="compositionally biased region" description="Basic and acidic residues" evidence="1">
    <location>
        <begin position="50"/>
        <end position="61"/>
    </location>
</feature>
<dbReference type="Proteomes" id="UP000235023">
    <property type="component" value="Unassembled WGS sequence"/>
</dbReference>
<protein>
    <submittedName>
        <fullName evidence="2">Uncharacterized protein</fullName>
    </submittedName>
</protein>
<gene>
    <name evidence="2" type="ORF">BDW42DRAFT_21154</name>
</gene>
<name>A0A2J5HHA4_9EURO</name>
<feature type="region of interest" description="Disordered" evidence="1">
    <location>
        <begin position="47"/>
        <end position="74"/>
    </location>
</feature>
<dbReference type="AlphaFoldDB" id="A0A2J5HHA4"/>
<accession>A0A2J5HHA4</accession>
<reference evidence="3" key="1">
    <citation type="submission" date="2017-12" db="EMBL/GenBank/DDBJ databases">
        <authorList>
            <consortium name="DOE Joint Genome Institute"/>
            <person name="Mondo S.J."/>
            <person name="Kjaerbolling I."/>
            <person name="Vesth T.C."/>
            <person name="Frisvad J.C."/>
            <person name="Nybo J.L."/>
            <person name="Theobald S."/>
            <person name="Kuo A."/>
            <person name="Bowyer P."/>
            <person name="Matsuda Y."/>
            <person name="Lyhne E.K."/>
            <person name="Kogle M.E."/>
            <person name="Clum A."/>
            <person name="Lipzen A."/>
            <person name="Salamov A."/>
            <person name="Ngan C.Y."/>
            <person name="Daum C."/>
            <person name="Chiniquy J."/>
            <person name="Barry K."/>
            <person name="LaButti K."/>
            <person name="Haridas S."/>
            <person name="Simmons B.A."/>
            <person name="Magnuson J.K."/>
            <person name="Mortensen U.H."/>
            <person name="Larsen T.O."/>
            <person name="Grigoriev I.V."/>
            <person name="Baker S.E."/>
            <person name="Andersen M.R."/>
            <person name="Nordberg H.P."/>
            <person name="Cantor M.N."/>
            <person name="Hua S.X."/>
        </authorList>
    </citation>
    <scope>NUCLEOTIDE SEQUENCE [LARGE SCALE GENOMIC DNA]</scope>
    <source>
        <strain evidence="3">IBT 19404</strain>
    </source>
</reference>
<proteinExistence type="predicted"/>
<sequence length="74" mass="8436">MPARTPRERSLKPSVPSSSLPFCRCSFLCFLHSMHPPHLAFLCPASNPSRQDKTYTSRKDPSSTTELVRFYTHP</sequence>
<organism evidence="2 3">
    <name type="scientific">Aspergillus taichungensis</name>
    <dbReference type="NCBI Taxonomy" id="482145"/>
    <lineage>
        <taxon>Eukaryota</taxon>
        <taxon>Fungi</taxon>
        <taxon>Dikarya</taxon>
        <taxon>Ascomycota</taxon>
        <taxon>Pezizomycotina</taxon>
        <taxon>Eurotiomycetes</taxon>
        <taxon>Eurotiomycetidae</taxon>
        <taxon>Eurotiales</taxon>
        <taxon>Aspergillaceae</taxon>
        <taxon>Aspergillus</taxon>
        <taxon>Aspergillus subgen. Circumdati</taxon>
    </lineage>
</organism>
<keyword evidence="3" id="KW-1185">Reference proteome</keyword>
<evidence type="ECO:0000313" key="3">
    <source>
        <dbReference type="Proteomes" id="UP000235023"/>
    </source>
</evidence>
<evidence type="ECO:0000256" key="1">
    <source>
        <dbReference type="SAM" id="MobiDB-lite"/>
    </source>
</evidence>
<dbReference type="EMBL" id="KZ559619">
    <property type="protein sequence ID" value="PLN76379.1"/>
    <property type="molecule type" value="Genomic_DNA"/>
</dbReference>
<evidence type="ECO:0000313" key="2">
    <source>
        <dbReference type="EMBL" id="PLN76379.1"/>
    </source>
</evidence>